<evidence type="ECO:0000313" key="4">
    <source>
        <dbReference type="Proteomes" id="UP000254326"/>
    </source>
</evidence>
<evidence type="ECO:0000313" key="3">
    <source>
        <dbReference type="EMBL" id="RDL43429.1"/>
    </source>
</evidence>
<dbReference type="InterPro" id="IPR000594">
    <property type="entry name" value="ThiF_NAD_FAD-bd"/>
</dbReference>
<dbReference type="EMBL" id="QKRA01000007">
    <property type="protein sequence ID" value="RDL43429.1"/>
    <property type="molecule type" value="Genomic_DNA"/>
</dbReference>
<dbReference type="PANTHER" id="PTHR10953">
    <property type="entry name" value="UBIQUITIN-ACTIVATING ENZYME E1"/>
    <property type="match status" value="1"/>
</dbReference>
<evidence type="ECO:0000259" key="2">
    <source>
        <dbReference type="Pfam" id="PF00899"/>
    </source>
</evidence>
<feature type="domain" description="THIF-type NAD/FAD binding fold" evidence="2">
    <location>
        <begin position="9"/>
        <end position="242"/>
    </location>
</feature>
<organism evidence="3 4">
    <name type="scientific">Marinomonas piezotolerans</name>
    <dbReference type="NCBI Taxonomy" id="2213058"/>
    <lineage>
        <taxon>Bacteria</taxon>
        <taxon>Pseudomonadati</taxon>
        <taxon>Pseudomonadota</taxon>
        <taxon>Gammaproteobacteria</taxon>
        <taxon>Oceanospirillales</taxon>
        <taxon>Oceanospirillaceae</taxon>
        <taxon>Marinomonas</taxon>
    </lineage>
</organism>
<name>A0A370U6N6_9GAMM</name>
<dbReference type="Gene3D" id="3.40.50.720">
    <property type="entry name" value="NAD(P)-binding Rossmann-like Domain"/>
    <property type="match status" value="1"/>
</dbReference>
<dbReference type="AlphaFoldDB" id="A0A370U6N6"/>
<dbReference type="PANTHER" id="PTHR10953:SF102">
    <property type="entry name" value="ADENYLYLTRANSFERASE AND SULFURTRANSFERASE MOCS3"/>
    <property type="match status" value="1"/>
</dbReference>
<keyword evidence="3" id="KW-0548">Nucleotidyltransferase</keyword>
<gene>
    <name evidence="3" type="ORF">DN730_13910</name>
</gene>
<protein>
    <submittedName>
        <fullName evidence="3">Molybdopterin-synthase adenylyltransferase MoeB</fullName>
    </submittedName>
</protein>
<dbReference type="Proteomes" id="UP000254326">
    <property type="component" value="Unassembled WGS sequence"/>
</dbReference>
<sequence>MNDDALQRYSRQMLLPNYDVDGQLNLAKKSVVMIGAGGLGNICAAYLSGAGVGHLTIIDDDDLELSNLPRQVMYTEADIGESKVMALKSALQCRNQETLISAVSERINNDNMSDLLRGADVIIDCCDNFATRQRVHRWAQSNQVALVSGAAIRWEGQQINFRYDQNVTPCYECLYPDLSDQQMSCNVSGVMGPVVGVIGVQQALEAIKILAGKGEAAHGILRLFDGLTGDWRTMRLSTDLECPICQVENQ</sequence>
<dbReference type="InterPro" id="IPR035985">
    <property type="entry name" value="Ubiquitin-activating_enz"/>
</dbReference>
<dbReference type="InterPro" id="IPR045886">
    <property type="entry name" value="ThiF/MoeB/HesA"/>
</dbReference>
<keyword evidence="4" id="KW-1185">Reference proteome</keyword>
<proteinExistence type="inferred from homology"/>
<accession>A0A370U6N6</accession>
<dbReference type="FunFam" id="3.40.50.720:FF:000080">
    <property type="entry name" value="Thiazole biosynthesis adenylyltransferase ThiF"/>
    <property type="match status" value="1"/>
</dbReference>
<evidence type="ECO:0000256" key="1">
    <source>
        <dbReference type="ARBA" id="ARBA00009919"/>
    </source>
</evidence>
<dbReference type="GO" id="GO:0008641">
    <property type="term" value="F:ubiquitin-like modifier activating enzyme activity"/>
    <property type="evidence" value="ECO:0007669"/>
    <property type="project" value="InterPro"/>
</dbReference>
<dbReference type="CDD" id="cd00757">
    <property type="entry name" value="ThiF_MoeB_HesA_family"/>
    <property type="match status" value="1"/>
</dbReference>
<dbReference type="Pfam" id="PF00899">
    <property type="entry name" value="ThiF"/>
    <property type="match status" value="1"/>
</dbReference>
<keyword evidence="3" id="KW-0808">Transferase</keyword>
<dbReference type="GO" id="GO:0005829">
    <property type="term" value="C:cytosol"/>
    <property type="evidence" value="ECO:0007669"/>
    <property type="project" value="TreeGrafter"/>
</dbReference>
<comment type="caution">
    <text evidence="3">The sequence shown here is derived from an EMBL/GenBank/DDBJ whole genome shotgun (WGS) entry which is preliminary data.</text>
</comment>
<dbReference type="SUPFAM" id="SSF69572">
    <property type="entry name" value="Activating enzymes of the ubiquitin-like proteins"/>
    <property type="match status" value="1"/>
</dbReference>
<dbReference type="OrthoDB" id="9804286at2"/>
<dbReference type="GO" id="GO:0008146">
    <property type="term" value="F:sulfotransferase activity"/>
    <property type="evidence" value="ECO:0007669"/>
    <property type="project" value="TreeGrafter"/>
</dbReference>
<dbReference type="GO" id="GO:0004792">
    <property type="term" value="F:thiosulfate-cyanide sulfurtransferase activity"/>
    <property type="evidence" value="ECO:0007669"/>
    <property type="project" value="TreeGrafter"/>
</dbReference>
<reference evidence="3 4" key="1">
    <citation type="submission" date="2018-06" db="EMBL/GenBank/DDBJ databases">
        <title>Marinomonas sp. YLB-05 draft genome sequence.</title>
        <authorList>
            <person name="Yu L."/>
            <person name="Tang X."/>
        </authorList>
    </citation>
    <scope>NUCLEOTIDE SEQUENCE [LARGE SCALE GENOMIC DNA]</scope>
    <source>
        <strain evidence="3 4">YLB-05</strain>
    </source>
</reference>
<dbReference type="GO" id="GO:0016779">
    <property type="term" value="F:nucleotidyltransferase activity"/>
    <property type="evidence" value="ECO:0007669"/>
    <property type="project" value="UniProtKB-KW"/>
</dbReference>
<comment type="similarity">
    <text evidence="1">Belongs to the HesA/MoeB/ThiF family.</text>
</comment>
<dbReference type="RefSeq" id="WP_115468757.1">
    <property type="nucleotide sequence ID" value="NZ_QKRA01000007.1"/>
</dbReference>